<dbReference type="SUPFAM" id="SSF54909">
    <property type="entry name" value="Dimeric alpha+beta barrel"/>
    <property type="match status" value="1"/>
</dbReference>
<feature type="domain" description="NIPSNAP" evidence="3">
    <location>
        <begin position="184"/>
        <end position="277"/>
    </location>
</feature>
<protein>
    <submittedName>
        <fullName evidence="4">NIPSNAP family protein</fullName>
    </submittedName>
</protein>
<keyword evidence="5" id="KW-1185">Reference proteome</keyword>
<dbReference type="InterPro" id="IPR012577">
    <property type="entry name" value="NIPSNAP"/>
</dbReference>
<sequence>MLTPRVLRLRPTFSVVRLFSSSTAHHRAPSIRDITPDNAAQFNARQKEFRENLEAARKRREEQESQSVNASTSPSTPVTPRDRLREFSTAPTAPDVSNASSISAPSILDAAATLDQQALGSLSTNRFLGDQQEADAASQSQKRGPFSSLIYGTKEGQHFDKDIERSFSQILARGKYVHSIVFHEVKPDKVDEYVELVGRWYPRMAAIEENKVKLVGSWRTEVGDNDTFVHIWEYQRYAGYHESLNSISRHPEFPEFDKKLRSLVKSKKTSLMQEFSFWPTTPPRRLGGLFELRSYTLHPGNLLEWETHWRRGLKARREVMEGVGACTAHPDDEEQNSHSDALEPGWIKIACPPSCCFDGVWSAQDLDPTAATIGKLGLHNLALFVPGLLSQGALDVVEFRVSCLCPTEKL</sequence>
<organism evidence="4 5">
    <name type="scientific">Rasamsonia emersonii (strain ATCC 16479 / CBS 393.64 / IMI 116815)</name>
    <dbReference type="NCBI Taxonomy" id="1408163"/>
    <lineage>
        <taxon>Eukaryota</taxon>
        <taxon>Fungi</taxon>
        <taxon>Dikarya</taxon>
        <taxon>Ascomycota</taxon>
        <taxon>Pezizomycotina</taxon>
        <taxon>Eurotiomycetes</taxon>
        <taxon>Eurotiomycetidae</taxon>
        <taxon>Eurotiales</taxon>
        <taxon>Trichocomaceae</taxon>
        <taxon>Rasamsonia</taxon>
    </lineage>
</organism>
<name>A0A0F4YG70_RASE3</name>
<dbReference type="Pfam" id="PF07978">
    <property type="entry name" value="NIPSNAP"/>
    <property type="match status" value="2"/>
</dbReference>
<dbReference type="AlphaFoldDB" id="A0A0F4YG70"/>
<evidence type="ECO:0000313" key="4">
    <source>
        <dbReference type="EMBL" id="KKA17110.1"/>
    </source>
</evidence>
<dbReference type="GO" id="GO:0005739">
    <property type="term" value="C:mitochondrion"/>
    <property type="evidence" value="ECO:0007669"/>
    <property type="project" value="TreeGrafter"/>
</dbReference>
<proteinExistence type="inferred from homology"/>
<dbReference type="FunFam" id="3.30.70.100:FF:000037">
    <property type="entry name" value="NIPSNAP family protein"/>
    <property type="match status" value="1"/>
</dbReference>
<evidence type="ECO:0000256" key="1">
    <source>
        <dbReference type="ARBA" id="ARBA00005291"/>
    </source>
</evidence>
<feature type="domain" description="NIPSNAP" evidence="3">
    <location>
        <begin position="290"/>
        <end position="329"/>
    </location>
</feature>
<gene>
    <name evidence="4" type="ORF">T310_9287</name>
</gene>
<dbReference type="Gene3D" id="3.30.70.100">
    <property type="match status" value="1"/>
</dbReference>
<feature type="compositionally biased region" description="Basic and acidic residues" evidence="2">
    <location>
        <begin position="54"/>
        <end position="63"/>
    </location>
</feature>
<evidence type="ECO:0000259" key="3">
    <source>
        <dbReference type="Pfam" id="PF07978"/>
    </source>
</evidence>
<dbReference type="STRING" id="1408163.A0A0F4YG70"/>
<dbReference type="GeneID" id="25321227"/>
<comment type="caution">
    <text evidence="4">The sequence shown here is derived from an EMBL/GenBank/DDBJ whole genome shotgun (WGS) entry which is preliminary data.</text>
</comment>
<reference evidence="4 5" key="1">
    <citation type="submission" date="2015-04" db="EMBL/GenBank/DDBJ databases">
        <authorList>
            <person name="Heijne W.H."/>
            <person name="Fedorova N.D."/>
            <person name="Nierman W.C."/>
            <person name="Vollebregt A.W."/>
            <person name="Zhao Z."/>
            <person name="Wu L."/>
            <person name="Kumar M."/>
            <person name="Stam H."/>
            <person name="van den Berg M.A."/>
            <person name="Pel H.J."/>
        </authorList>
    </citation>
    <scope>NUCLEOTIDE SEQUENCE [LARGE SCALE GENOMIC DNA]</scope>
    <source>
        <strain evidence="4 5">CBS 393.64</strain>
    </source>
</reference>
<dbReference type="GO" id="GO:0000423">
    <property type="term" value="P:mitophagy"/>
    <property type="evidence" value="ECO:0007669"/>
    <property type="project" value="UniProtKB-ARBA"/>
</dbReference>
<comment type="similarity">
    <text evidence="1">Belongs to the NipSnap family.</text>
</comment>
<dbReference type="InterPro" id="IPR011008">
    <property type="entry name" value="Dimeric_a/b-barrel"/>
</dbReference>
<feature type="compositionally biased region" description="Polar residues" evidence="2">
    <location>
        <begin position="65"/>
        <end position="78"/>
    </location>
</feature>
<dbReference type="PANTHER" id="PTHR21017:SF17">
    <property type="entry name" value="PROTEIN NIPSNAP"/>
    <property type="match status" value="1"/>
</dbReference>
<dbReference type="Proteomes" id="UP000053958">
    <property type="component" value="Unassembled WGS sequence"/>
</dbReference>
<dbReference type="EMBL" id="LASV01000713">
    <property type="protein sequence ID" value="KKA17110.1"/>
    <property type="molecule type" value="Genomic_DNA"/>
</dbReference>
<dbReference type="InterPro" id="IPR051557">
    <property type="entry name" value="NipSnap_domain"/>
</dbReference>
<dbReference type="OrthoDB" id="10262843at2759"/>
<evidence type="ECO:0000313" key="5">
    <source>
        <dbReference type="Proteomes" id="UP000053958"/>
    </source>
</evidence>
<evidence type="ECO:0000256" key="2">
    <source>
        <dbReference type="SAM" id="MobiDB-lite"/>
    </source>
</evidence>
<dbReference type="RefSeq" id="XP_013323722.1">
    <property type="nucleotide sequence ID" value="XM_013468268.1"/>
</dbReference>
<accession>A0A0F4YG70</accession>
<feature type="region of interest" description="Disordered" evidence="2">
    <location>
        <begin position="54"/>
        <end position="83"/>
    </location>
</feature>
<dbReference type="PANTHER" id="PTHR21017">
    <property type="entry name" value="NIPSNAP-RELATED"/>
    <property type="match status" value="1"/>
</dbReference>